<organism evidence="3 4">
    <name type="scientific">Actinopolyspora saharensis</name>
    <dbReference type="NCBI Taxonomy" id="995062"/>
    <lineage>
        <taxon>Bacteria</taxon>
        <taxon>Bacillati</taxon>
        <taxon>Actinomycetota</taxon>
        <taxon>Actinomycetes</taxon>
        <taxon>Actinopolysporales</taxon>
        <taxon>Actinopolysporaceae</taxon>
        <taxon>Actinopolyspora</taxon>
    </lineage>
</organism>
<evidence type="ECO:0000313" key="4">
    <source>
        <dbReference type="Proteomes" id="UP000199301"/>
    </source>
</evidence>
<keyword evidence="1" id="KW-0472">Membrane</keyword>
<dbReference type="OrthoDB" id="3534574at2"/>
<dbReference type="AlphaFoldDB" id="A0A1H1EE38"/>
<keyword evidence="1" id="KW-1133">Transmembrane helix</keyword>
<dbReference type="EMBL" id="FNKO01000002">
    <property type="protein sequence ID" value="SDQ87045.1"/>
    <property type="molecule type" value="Genomic_DNA"/>
</dbReference>
<dbReference type="InterPro" id="IPR012551">
    <property type="entry name" value="DUF1707_SHOCT-like"/>
</dbReference>
<dbReference type="Pfam" id="PF08044">
    <property type="entry name" value="DUF1707"/>
    <property type="match status" value="1"/>
</dbReference>
<dbReference type="RefSeq" id="WP_092524049.1">
    <property type="nucleotide sequence ID" value="NZ_FNKO01000002.1"/>
</dbReference>
<sequence>MAGQGSRIRIGDRDRDRAVALLGEHFSAGRLEIDEFDERCRRATAALYRADVAALFSDLPEPHPEVLAAPVEVDSRGPGERVPRRMRASVVGISVVVALVALLVVTKQVWIVLPMFGLWFAWFATRK</sequence>
<protein>
    <recommendedName>
        <fullName evidence="2">DUF1707 domain-containing protein</fullName>
    </recommendedName>
</protein>
<accession>A0A1H1EE38</accession>
<evidence type="ECO:0000259" key="2">
    <source>
        <dbReference type="Pfam" id="PF08044"/>
    </source>
</evidence>
<evidence type="ECO:0000256" key="1">
    <source>
        <dbReference type="SAM" id="Phobius"/>
    </source>
</evidence>
<dbReference type="Proteomes" id="UP000199301">
    <property type="component" value="Unassembled WGS sequence"/>
</dbReference>
<reference evidence="4" key="1">
    <citation type="submission" date="2016-10" db="EMBL/GenBank/DDBJ databases">
        <authorList>
            <person name="Varghese N."/>
            <person name="Submissions S."/>
        </authorList>
    </citation>
    <scope>NUCLEOTIDE SEQUENCE [LARGE SCALE GENOMIC DNA]</scope>
    <source>
        <strain evidence="4">DSM 45459</strain>
    </source>
</reference>
<dbReference type="STRING" id="995062.SAMN04489718_2499"/>
<name>A0A1H1EE38_9ACTN</name>
<proteinExistence type="predicted"/>
<feature type="transmembrane region" description="Helical" evidence="1">
    <location>
        <begin position="86"/>
        <end position="103"/>
    </location>
</feature>
<keyword evidence="4" id="KW-1185">Reference proteome</keyword>
<keyword evidence="1" id="KW-0812">Transmembrane</keyword>
<evidence type="ECO:0000313" key="3">
    <source>
        <dbReference type="EMBL" id="SDQ87045.1"/>
    </source>
</evidence>
<feature type="domain" description="DUF1707" evidence="2">
    <location>
        <begin position="8"/>
        <end position="60"/>
    </location>
</feature>
<gene>
    <name evidence="3" type="ORF">SAMN04489718_2499</name>
</gene>